<dbReference type="Proteomes" id="UP000054729">
    <property type="component" value="Unassembled WGS sequence"/>
</dbReference>
<sequence length="58" mass="6708">MRTLTEDLLTMLQQCANKLLLAYDETLRPEVWEAFEKTADACETLAFQHHSNPSMTIH</sequence>
<reference evidence="1 2" key="1">
    <citation type="submission" date="2015-11" db="EMBL/GenBank/DDBJ databases">
        <title>Genomic analysis of 38 Legionella species identifies large and diverse effector repertoires.</title>
        <authorList>
            <person name="Burstein D."/>
            <person name="Amaro F."/>
            <person name="Zusman T."/>
            <person name="Lifshitz Z."/>
            <person name="Cohen O."/>
            <person name="Gilbert J.A."/>
            <person name="Pupko T."/>
            <person name="Shuman H.A."/>
            <person name="Segal G."/>
        </authorList>
    </citation>
    <scope>NUCLEOTIDE SEQUENCE [LARGE SCALE GENOMIC DNA]</scope>
    <source>
        <strain evidence="1 2">ATCC 51914</strain>
    </source>
</reference>
<accession>A0A0W1ACI4</accession>
<dbReference type="PATRIC" id="fig|66969.6.peg.1818"/>
<name>A0A0W1ACI4_9GAMM</name>
<comment type="caution">
    <text evidence="1">The sequence shown here is derived from an EMBL/GenBank/DDBJ whole genome shotgun (WGS) entry which is preliminary data.</text>
</comment>
<gene>
    <name evidence="1" type="ORF">Lwal_1666</name>
</gene>
<proteinExistence type="predicted"/>
<keyword evidence="2" id="KW-1185">Reference proteome</keyword>
<evidence type="ECO:0000313" key="1">
    <source>
        <dbReference type="EMBL" id="KTD78896.1"/>
    </source>
</evidence>
<dbReference type="RefSeq" id="WP_157066276.1">
    <property type="nucleotide sequence ID" value="NZ_CAAAIQ010000026.1"/>
</dbReference>
<evidence type="ECO:0000313" key="2">
    <source>
        <dbReference type="Proteomes" id="UP000054729"/>
    </source>
</evidence>
<dbReference type="EMBL" id="LNZB01000038">
    <property type="protein sequence ID" value="KTD78896.1"/>
    <property type="molecule type" value="Genomic_DNA"/>
</dbReference>
<dbReference type="AlphaFoldDB" id="A0A0W1ACI4"/>
<protein>
    <submittedName>
        <fullName evidence="1">Uncharacterized protein</fullName>
    </submittedName>
</protein>
<dbReference type="STRING" id="66969.Lwal_1666"/>
<organism evidence="1 2">
    <name type="scientific">Legionella waltersii</name>
    <dbReference type="NCBI Taxonomy" id="66969"/>
    <lineage>
        <taxon>Bacteria</taxon>
        <taxon>Pseudomonadati</taxon>
        <taxon>Pseudomonadota</taxon>
        <taxon>Gammaproteobacteria</taxon>
        <taxon>Legionellales</taxon>
        <taxon>Legionellaceae</taxon>
        <taxon>Legionella</taxon>
    </lineage>
</organism>